<name>A0A292PIM0_9PEZI</name>
<keyword evidence="2" id="KW-0175">Coiled coil</keyword>
<evidence type="ECO:0000256" key="2">
    <source>
        <dbReference type="SAM" id="Coils"/>
    </source>
</evidence>
<protein>
    <recommendedName>
        <fullName evidence="4">Autophagy-related protein 16 domain-containing protein</fullName>
    </recommendedName>
</protein>
<feature type="coiled-coil region" evidence="2">
    <location>
        <begin position="70"/>
        <end position="135"/>
    </location>
</feature>
<accession>A0A292PIM0</accession>
<reference evidence="5" key="1">
    <citation type="submission" date="2015-10" db="EMBL/GenBank/DDBJ databases">
        <authorList>
            <person name="Regsiter A."/>
            <person name="william w."/>
        </authorList>
    </citation>
    <scope>NUCLEOTIDE SEQUENCE</scope>
    <source>
        <strain evidence="5">Montdore</strain>
    </source>
</reference>
<sequence length="168" mass="19162">MSWKAPFLASLHSRDTREKSHDTFISAYTRLANRTSNPTPDSTNPPSPDQQLIADLLEAQTSKGLLQSQLAAAQAEVVLLQAQVKALEKMAREKEKLERKNVDLESEGREKSRAIQHLQDEMLALTMELNVLADKEQATRKENEDLIQRWMDFAETRAEVMNRASNWE</sequence>
<dbReference type="AlphaFoldDB" id="A0A292PIM0"/>
<evidence type="ECO:0000313" key="5">
    <source>
        <dbReference type="EMBL" id="CUS07332.1"/>
    </source>
</evidence>
<dbReference type="Gene3D" id="1.20.5.170">
    <property type="match status" value="1"/>
</dbReference>
<feature type="region of interest" description="Disordered" evidence="3">
    <location>
        <begin position="31"/>
        <end position="50"/>
    </location>
</feature>
<dbReference type="CDD" id="cd22887">
    <property type="entry name" value="Atg16_CCD"/>
    <property type="match status" value="1"/>
</dbReference>
<proteinExistence type="inferred from homology"/>
<comment type="similarity">
    <text evidence="1">Belongs to the ATG16 family.</text>
</comment>
<evidence type="ECO:0000259" key="4">
    <source>
        <dbReference type="Pfam" id="PF08614"/>
    </source>
</evidence>
<feature type="region of interest" description="Disordered" evidence="3">
    <location>
        <begin position="1"/>
        <end position="20"/>
    </location>
</feature>
<keyword evidence="6" id="KW-1185">Reference proteome</keyword>
<dbReference type="Pfam" id="PF08614">
    <property type="entry name" value="ATG16"/>
    <property type="match status" value="1"/>
</dbReference>
<evidence type="ECO:0000256" key="3">
    <source>
        <dbReference type="SAM" id="MobiDB-lite"/>
    </source>
</evidence>
<feature type="domain" description="Autophagy-related protein 16" evidence="4">
    <location>
        <begin position="41"/>
        <end position="162"/>
    </location>
</feature>
<gene>
    <name evidence="5" type="ORF">GSTUAT00008591001</name>
</gene>
<evidence type="ECO:0000313" key="6">
    <source>
        <dbReference type="Proteomes" id="UP001412239"/>
    </source>
</evidence>
<evidence type="ECO:0000256" key="1">
    <source>
        <dbReference type="ARBA" id="ARBA00005331"/>
    </source>
</evidence>
<dbReference type="InterPro" id="IPR013923">
    <property type="entry name" value="Autophagy-rel_prot_16_dom"/>
</dbReference>
<organism evidence="5 6">
    <name type="scientific">Tuber aestivum</name>
    <name type="common">summer truffle</name>
    <dbReference type="NCBI Taxonomy" id="59557"/>
    <lineage>
        <taxon>Eukaryota</taxon>
        <taxon>Fungi</taxon>
        <taxon>Dikarya</taxon>
        <taxon>Ascomycota</taxon>
        <taxon>Pezizomycotina</taxon>
        <taxon>Pezizomycetes</taxon>
        <taxon>Pezizales</taxon>
        <taxon>Tuberaceae</taxon>
        <taxon>Tuber</taxon>
    </lineage>
</organism>
<dbReference type="EMBL" id="LN891217">
    <property type="protein sequence ID" value="CUS07332.1"/>
    <property type="molecule type" value="Genomic_DNA"/>
</dbReference>
<dbReference type="Proteomes" id="UP001412239">
    <property type="component" value="Unassembled WGS sequence"/>
</dbReference>